<protein>
    <recommendedName>
        <fullName evidence="2">Ig-like domain-containing protein</fullName>
    </recommendedName>
</protein>
<dbReference type="CDD" id="cd00096">
    <property type="entry name" value="Ig"/>
    <property type="match status" value="1"/>
</dbReference>
<gene>
    <name evidence="3" type="ORF">GBAR_LOCUS18443</name>
</gene>
<organism evidence="3 4">
    <name type="scientific">Geodia barretti</name>
    <name type="common">Barrett's horny sponge</name>
    <dbReference type="NCBI Taxonomy" id="519541"/>
    <lineage>
        <taxon>Eukaryota</taxon>
        <taxon>Metazoa</taxon>
        <taxon>Porifera</taxon>
        <taxon>Demospongiae</taxon>
        <taxon>Heteroscleromorpha</taxon>
        <taxon>Tetractinellida</taxon>
        <taxon>Astrophorina</taxon>
        <taxon>Geodiidae</taxon>
        <taxon>Geodia</taxon>
    </lineage>
</organism>
<sequence>MMVQIKVTVPVLLTLLLWSLVEVHSQSFPRLSFMSQTLANHSYVDVSQVGRPDIRDGEGVQCITDLTTCCTRDQGAHRADWYFPNGTRLPFAAPNIDTYETRVAQRVDLRRNTNANSPTGIYRCDIPTGAVHDNTDISVRDTVYVGLYTASGGSVSISVSGGLTFDPSQLTLTCISTGGPATTVTWTRDSTTVTQGTQTVLNDPVTAQYTHTLTVTTAGVYTCTVANNKPSSASASTTVAGIYSQYYVCTHKPVLRLCLVIVHNYSQ</sequence>
<dbReference type="Proteomes" id="UP001174909">
    <property type="component" value="Unassembled WGS sequence"/>
</dbReference>
<feature type="signal peptide" evidence="1">
    <location>
        <begin position="1"/>
        <end position="25"/>
    </location>
</feature>
<keyword evidence="1" id="KW-0732">Signal</keyword>
<evidence type="ECO:0000259" key="2">
    <source>
        <dbReference type="PROSITE" id="PS50835"/>
    </source>
</evidence>
<dbReference type="SUPFAM" id="SSF48726">
    <property type="entry name" value="Immunoglobulin"/>
    <property type="match status" value="1"/>
</dbReference>
<proteinExistence type="predicted"/>
<dbReference type="Gene3D" id="2.60.40.10">
    <property type="entry name" value="Immunoglobulins"/>
    <property type="match status" value="1"/>
</dbReference>
<dbReference type="EMBL" id="CASHTH010002614">
    <property type="protein sequence ID" value="CAI8032661.1"/>
    <property type="molecule type" value="Genomic_DNA"/>
</dbReference>
<reference evidence="3" key="1">
    <citation type="submission" date="2023-03" db="EMBL/GenBank/DDBJ databases">
        <authorList>
            <person name="Steffen K."/>
            <person name="Cardenas P."/>
        </authorList>
    </citation>
    <scope>NUCLEOTIDE SEQUENCE</scope>
</reference>
<dbReference type="InterPro" id="IPR036179">
    <property type="entry name" value="Ig-like_dom_sf"/>
</dbReference>
<feature type="domain" description="Ig-like" evidence="2">
    <location>
        <begin position="168"/>
        <end position="240"/>
    </location>
</feature>
<dbReference type="PROSITE" id="PS50835">
    <property type="entry name" value="IG_LIKE"/>
    <property type="match status" value="1"/>
</dbReference>
<accession>A0AA35SQ40</accession>
<keyword evidence="4" id="KW-1185">Reference proteome</keyword>
<name>A0AA35SQ40_GEOBA</name>
<dbReference type="AlphaFoldDB" id="A0AA35SQ40"/>
<evidence type="ECO:0000313" key="4">
    <source>
        <dbReference type="Proteomes" id="UP001174909"/>
    </source>
</evidence>
<evidence type="ECO:0000256" key="1">
    <source>
        <dbReference type="SAM" id="SignalP"/>
    </source>
</evidence>
<dbReference type="Pfam" id="PF13927">
    <property type="entry name" value="Ig_3"/>
    <property type="match status" value="1"/>
</dbReference>
<dbReference type="InterPro" id="IPR007110">
    <property type="entry name" value="Ig-like_dom"/>
</dbReference>
<dbReference type="InterPro" id="IPR013783">
    <property type="entry name" value="Ig-like_fold"/>
</dbReference>
<feature type="chain" id="PRO_5041241224" description="Ig-like domain-containing protein" evidence="1">
    <location>
        <begin position="26"/>
        <end position="267"/>
    </location>
</feature>
<comment type="caution">
    <text evidence="3">The sequence shown here is derived from an EMBL/GenBank/DDBJ whole genome shotgun (WGS) entry which is preliminary data.</text>
</comment>
<evidence type="ECO:0000313" key="3">
    <source>
        <dbReference type="EMBL" id="CAI8032661.1"/>
    </source>
</evidence>